<dbReference type="OrthoDB" id="662061at2"/>
<reference evidence="1 2" key="1">
    <citation type="submission" date="2019-11" db="EMBL/GenBank/DDBJ databases">
        <authorList>
            <person name="Holert J."/>
        </authorList>
    </citation>
    <scope>NUCLEOTIDE SEQUENCE [LARGE SCALE GENOMIC DNA]</scope>
    <source>
        <strain evidence="1">BC5_2</strain>
    </source>
</reference>
<evidence type="ECO:0000313" key="2">
    <source>
        <dbReference type="Proteomes" id="UP000434580"/>
    </source>
</evidence>
<dbReference type="AlphaFoldDB" id="A0A5S9N1M7"/>
<dbReference type="EMBL" id="CACSII010000001">
    <property type="protein sequence ID" value="CAA0081032.1"/>
    <property type="molecule type" value="Genomic_DNA"/>
</dbReference>
<protein>
    <submittedName>
        <fullName evidence="1">Uncharacterized protein</fullName>
    </submittedName>
</protein>
<dbReference type="Proteomes" id="UP000434580">
    <property type="component" value="Unassembled WGS sequence"/>
</dbReference>
<gene>
    <name evidence="1" type="ORF">DPBNPPHM_00310</name>
</gene>
<evidence type="ECO:0000313" key="1">
    <source>
        <dbReference type="EMBL" id="CAA0081032.1"/>
    </source>
</evidence>
<organism evidence="1 2">
    <name type="scientific">BD1-7 clade bacterium</name>
    <dbReference type="NCBI Taxonomy" id="2029982"/>
    <lineage>
        <taxon>Bacteria</taxon>
        <taxon>Pseudomonadati</taxon>
        <taxon>Pseudomonadota</taxon>
        <taxon>Gammaproteobacteria</taxon>
        <taxon>Cellvibrionales</taxon>
        <taxon>Spongiibacteraceae</taxon>
        <taxon>BD1-7 clade</taxon>
    </lineage>
</organism>
<accession>A0A5S9N1M7</accession>
<name>A0A5S9N1M7_9GAMM</name>
<proteinExistence type="predicted"/>
<sequence>MTLRPANPQGKGQTPVIGAWQSAQPQVTMRKTPQHMVQQYYVSLLVLSAHFRFKPVKGNTYWLYLNNERWHLSLIAPTENPRLGHCLGRCELLNDMTWSLDIQPDALATPALKGALQRFHTDFFDWLDQDQAFEEQLPVYAEQLPFYARLAAAGLSKSVILSSNVKHLKSGSRQWLAMLPQTPLLSVDSDSFTPFGD</sequence>